<dbReference type="SUPFAM" id="SSF55060">
    <property type="entry name" value="GHMP Kinase, C-terminal domain"/>
    <property type="match status" value="1"/>
</dbReference>
<dbReference type="PANTHER" id="PTHR10457">
    <property type="entry name" value="MEVALONATE KINASE/GALACTOKINASE"/>
    <property type="match status" value="1"/>
</dbReference>
<dbReference type="KEGG" id="sgp:SpiGrapes_2192"/>
<dbReference type="PIRSF" id="PIRSF000530">
    <property type="entry name" value="Galactokinase"/>
    <property type="match status" value="1"/>
</dbReference>
<dbReference type="AlphaFoldDB" id="G8QRX0"/>
<gene>
    <name evidence="3" type="ordered locus">SpiGrapes_2192</name>
</gene>
<dbReference type="Gene3D" id="3.30.230.10">
    <property type="match status" value="1"/>
</dbReference>
<dbReference type="RefSeq" id="WP_014270809.1">
    <property type="nucleotide sequence ID" value="NC_016633.1"/>
</dbReference>
<dbReference type="Proteomes" id="UP000005632">
    <property type="component" value="Chromosome"/>
</dbReference>
<dbReference type="InterPro" id="IPR036554">
    <property type="entry name" value="GHMP_kinase_C_sf"/>
</dbReference>
<dbReference type="InterPro" id="IPR014721">
    <property type="entry name" value="Ribsml_uS5_D2-typ_fold_subgr"/>
</dbReference>
<dbReference type="HOGENOM" id="CLU_017814_2_1_12"/>
<keyword evidence="3" id="KW-0418">Kinase</keyword>
<keyword evidence="3" id="KW-0808">Transferase</keyword>
<sequence>MDNVIIQHKNEFGETPLVVVEVPGACTLLGCYADACKGWSIVGTGESVLYVAISFRDDQMVRLSNATLNDRKRFVLGNIKFRKEDRWGNYIKGVVAILANEGVEFSGLNVTVEGSLLLSDNQMISTCIALGVCLALDKLMDLQLSIPSIIRIAYQANTVFNNEICKISDLLTIINAKRGKVLFFDLQHITFQEIDFPFSDTNEEYIALIVDSKISPNAMREEVSLKRKATELAFTKLKEFKQSGFIRDFPESELSARIVPLDEDSRHICEYILMESHLTNDSATLLSQKEALLYGKTMNRIQSGLRDLFEVTCPEVDWLTKRAAETSGCLGAVLICNGFSGNVMVLLSKQSLPSYINRLEEYEHIFGFHPRWYIFQSGGCAKVVFPENA</sequence>
<evidence type="ECO:0000313" key="4">
    <source>
        <dbReference type="Proteomes" id="UP000005632"/>
    </source>
</evidence>
<evidence type="ECO:0000256" key="1">
    <source>
        <dbReference type="ARBA" id="ARBA00022741"/>
    </source>
</evidence>
<evidence type="ECO:0000256" key="2">
    <source>
        <dbReference type="ARBA" id="ARBA00022840"/>
    </source>
</evidence>
<dbReference type="EMBL" id="CP003155">
    <property type="protein sequence ID" value="AEV29968.1"/>
    <property type="molecule type" value="Genomic_DNA"/>
</dbReference>
<dbReference type="OrthoDB" id="250531at2"/>
<dbReference type="InterPro" id="IPR006206">
    <property type="entry name" value="Mevalonate/galactokinase"/>
</dbReference>
<keyword evidence="2" id="KW-0067">ATP-binding</keyword>
<dbReference type="PANTHER" id="PTHR10457:SF7">
    <property type="entry name" value="GALACTOKINASE-RELATED"/>
    <property type="match status" value="1"/>
</dbReference>
<dbReference type="GO" id="GO:0005524">
    <property type="term" value="F:ATP binding"/>
    <property type="evidence" value="ECO:0007669"/>
    <property type="project" value="UniProtKB-KW"/>
</dbReference>
<dbReference type="Gene3D" id="3.30.70.890">
    <property type="entry name" value="GHMP kinase, C-terminal domain"/>
    <property type="match status" value="1"/>
</dbReference>
<dbReference type="GO" id="GO:0006012">
    <property type="term" value="P:galactose metabolic process"/>
    <property type="evidence" value="ECO:0007669"/>
    <property type="project" value="TreeGrafter"/>
</dbReference>
<dbReference type="InterPro" id="IPR020568">
    <property type="entry name" value="Ribosomal_Su5_D2-typ_SF"/>
</dbReference>
<dbReference type="STRING" id="158190.SpiGrapes_2192"/>
<organism evidence="3 4">
    <name type="scientific">Sphaerochaeta pleomorpha (strain ATCC BAA-1885 / DSM 22778 / Grapes)</name>
    <dbReference type="NCBI Taxonomy" id="158190"/>
    <lineage>
        <taxon>Bacteria</taxon>
        <taxon>Pseudomonadati</taxon>
        <taxon>Spirochaetota</taxon>
        <taxon>Spirochaetia</taxon>
        <taxon>Spirochaetales</taxon>
        <taxon>Sphaerochaetaceae</taxon>
        <taxon>Sphaerochaeta</taxon>
    </lineage>
</organism>
<dbReference type="GO" id="GO:0004335">
    <property type="term" value="F:galactokinase activity"/>
    <property type="evidence" value="ECO:0007669"/>
    <property type="project" value="TreeGrafter"/>
</dbReference>
<dbReference type="eggNOG" id="COG0153">
    <property type="taxonomic scope" value="Bacteria"/>
</dbReference>
<dbReference type="GO" id="GO:0005829">
    <property type="term" value="C:cytosol"/>
    <property type="evidence" value="ECO:0007669"/>
    <property type="project" value="TreeGrafter"/>
</dbReference>
<keyword evidence="4" id="KW-1185">Reference proteome</keyword>
<name>G8QRX0_SPHPG</name>
<accession>G8QRX0</accession>
<evidence type="ECO:0000313" key="3">
    <source>
        <dbReference type="EMBL" id="AEV29968.1"/>
    </source>
</evidence>
<protein>
    <submittedName>
        <fullName evidence="3">Galactokinase</fullName>
    </submittedName>
</protein>
<dbReference type="SUPFAM" id="SSF54211">
    <property type="entry name" value="Ribosomal protein S5 domain 2-like"/>
    <property type="match status" value="1"/>
</dbReference>
<keyword evidence="1" id="KW-0547">Nucleotide-binding</keyword>
<proteinExistence type="predicted"/>
<reference evidence="3 4" key="1">
    <citation type="submission" date="2011-11" db="EMBL/GenBank/DDBJ databases">
        <title>Complete sequence of Spirochaeta sp. grapes.</title>
        <authorList>
            <consortium name="US DOE Joint Genome Institute"/>
            <person name="Lucas S."/>
            <person name="Han J."/>
            <person name="Lapidus A."/>
            <person name="Cheng J.-F."/>
            <person name="Goodwin L."/>
            <person name="Pitluck S."/>
            <person name="Peters L."/>
            <person name="Ovchinnikova G."/>
            <person name="Munk A.C."/>
            <person name="Detter J.C."/>
            <person name="Han C."/>
            <person name="Tapia R."/>
            <person name="Land M."/>
            <person name="Hauser L."/>
            <person name="Kyrpides N."/>
            <person name="Ivanova N."/>
            <person name="Pagani I."/>
            <person name="Ritalahtilisa K."/>
            <person name="Loeffler F."/>
            <person name="Woyke T."/>
        </authorList>
    </citation>
    <scope>NUCLEOTIDE SEQUENCE [LARGE SCALE GENOMIC DNA]</scope>
    <source>
        <strain evidence="4">ATCC BAA-1885 / DSM 22778 / Grapes</strain>
    </source>
</reference>